<dbReference type="GO" id="GO:0005874">
    <property type="term" value="C:microtubule"/>
    <property type="evidence" value="ECO:0007669"/>
    <property type="project" value="UniProtKB-KW"/>
</dbReference>
<dbReference type="SMART" id="SM00864">
    <property type="entry name" value="Tubulin"/>
    <property type="match status" value="1"/>
</dbReference>
<organism evidence="11 12">
    <name type="scientific">Steinernema carpocapsae</name>
    <name type="common">Entomopathogenic nematode</name>
    <dbReference type="NCBI Taxonomy" id="34508"/>
    <lineage>
        <taxon>Eukaryota</taxon>
        <taxon>Metazoa</taxon>
        <taxon>Ecdysozoa</taxon>
        <taxon>Nematoda</taxon>
        <taxon>Chromadorea</taxon>
        <taxon>Rhabditida</taxon>
        <taxon>Tylenchina</taxon>
        <taxon>Panagrolaimomorpha</taxon>
        <taxon>Strongyloidoidea</taxon>
        <taxon>Steinernematidae</taxon>
        <taxon>Steinernema</taxon>
    </lineage>
</organism>
<dbReference type="GO" id="GO:0000280">
    <property type="term" value="P:nuclear division"/>
    <property type="evidence" value="ECO:0007669"/>
    <property type="project" value="UniProtKB-ARBA"/>
</dbReference>
<comment type="similarity">
    <text evidence="2 8">Belongs to the tubulin family.</text>
</comment>
<keyword evidence="4 8" id="KW-0493">Microtubule</keyword>
<comment type="function">
    <text evidence="8">Tubulin is the major constituent of microtubules, protein filaments consisting of alpha- and beta-tubulin heterodimers. Gamma-tubulin is a key component of the gamma-tubulin ring complex (gTuRC) which mediates microtubule nucleation. The gTuRC regulates the minus-end nucleation of alpha-beta tubulin heterodimers that grow into microtubule protafilaments, a critical step in centrosome duplication and spindle formation.</text>
</comment>
<proteinExistence type="inferred from homology"/>
<dbReference type="SUPFAM" id="SSF52490">
    <property type="entry name" value="Tubulin nucleotide-binding domain-like"/>
    <property type="match status" value="1"/>
</dbReference>
<dbReference type="PROSITE" id="PS00227">
    <property type="entry name" value="TUBULIN"/>
    <property type="match status" value="1"/>
</dbReference>
<dbReference type="InterPro" id="IPR008280">
    <property type="entry name" value="Tub_FtsZ_C"/>
</dbReference>
<keyword evidence="12" id="KW-1185">Reference proteome</keyword>
<evidence type="ECO:0000256" key="3">
    <source>
        <dbReference type="ARBA" id="ARBA00022490"/>
    </source>
</evidence>
<dbReference type="PRINTS" id="PR01161">
    <property type="entry name" value="TUBULIN"/>
</dbReference>
<evidence type="ECO:0000256" key="5">
    <source>
        <dbReference type="ARBA" id="ARBA00022741"/>
    </source>
</evidence>
<evidence type="ECO:0000256" key="1">
    <source>
        <dbReference type="ARBA" id="ARBA00004267"/>
    </source>
</evidence>
<protein>
    <recommendedName>
        <fullName evidence="8">Tubulin gamma chain</fullName>
    </recommendedName>
</protein>
<dbReference type="OrthoDB" id="10249382at2759"/>
<dbReference type="Proteomes" id="UP000298663">
    <property type="component" value="Unassembled WGS sequence"/>
</dbReference>
<dbReference type="AlphaFoldDB" id="A0A4V6A236"/>
<evidence type="ECO:0000259" key="9">
    <source>
        <dbReference type="SMART" id="SM00864"/>
    </source>
</evidence>
<comment type="caution">
    <text evidence="11">The sequence shown here is derived from an EMBL/GenBank/DDBJ whole genome shotgun (WGS) entry which is preliminary data.</text>
</comment>
<dbReference type="Gene3D" id="3.30.1330.20">
    <property type="entry name" value="Tubulin/FtsZ, C-terminal domain"/>
    <property type="match status" value="1"/>
</dbReference>
<keyword evidence="3" id="KW-0963">Cytoplasm</keyword>
<gene>
    <name evidence="11" type="ORF">L596_018585</name>
</gene>
<dbReference type="PRINTS" id="PR01164">
    <property type="entry name" value="GAMMATUBULIN"/>
</dbReference>
<accession>A0A4V6A236</accession>
<keyword evidence="5 8" id="KW-0547">Nucleotide-binding</keyword>
<evidence type="ECO:0000313" key="11">
    <source>
        <dbReference type="EMBL" id="TKR77655.1"/>
    </source>
</evidence>
<dbReference type="GO" id="GO:0031122">
    <property type="term" value="P:cytoplasmic microtubule organization"/>
    <property type="evidence" value="ECO:0007669"/>
    <property type="project" value="InterPro"/>
</dbReference>
<evidence type="ECO:0000259" key="10">
    <source>
        <dbReference type="SMART" id="SM00865"/>
    </source>
</evidence>
<dbReference type="Gene3D" id="3.40.50.1440">
    <property type="entry name" value="Tubulin/FtsZ, GTPase domain"/>
    <property type="match status" value="1"/>
</dbReference>
<dbReference type="Gene3D" id="1.10.287.600">
    <property type="entry name" value="Helix hairpin bin"/>
    <property type="match status" value="1"/>
</dbReference>
<feature type="domain" description="Tubulin/FtsZ 2-layer sandwich" evidence="10">
    <location>
        <begin position="237"/>
        <end position="373"/>
    </location>
</feature>
<dbReference type="GO" id="GO:0098813">
    <property type="term" value="P:nuclear chromosome segregation"/>
    <property type="evidence" value="ECO:0007669"/>
    <property type="project" value="UniProtKB-ARBA"/>
</dbReference>
<dbReference type="SMART" id="SM00865">
    <property type="entry name" value="Tubulin_C"/>
    <property type="match status" value="1"/>
</dbReference>
<dbReference type="InterPro" id="IPR000217">
    <property type="entry name" value="Tubulin"/>
</dbReference>
<dbReference type="InterPro" id="IPR018316">
    <property type="entry name" value="Tubulin/FtsZ_2-layer-sand-dom"/>
</dbReference>
<dbReference type="InterPro" id="IPR023123">
    <property type="entry name" value="Tubulin_C"/>
</dbReference>
<evidence type="ECO:0000313" key="12">
    <source>
        <dbReference type="Proteomes" id="UP000298663"/>
    </source>
</evidence>
<dbReference type="InterPro" id="IPR002454">
    <property type="entry name" value="Gamma_tubulin"/>
</dbReference>
<dbReference type="Pfam" id="PF00091">
    <property type="entry name" value="Tubulin"/>
    <property type="match status" value="1"/>
</dbReference>
<dbReference type="Pfam" id="PF03953">
    <property type="entry name" value="Tubulin_C"/>
    <property type="match status" value="1"/>
</dbReference>
<reference evidence="11 12" key="2">
    <citation type="journal article" date="2019" name="G3 (Bethesda)">
        <title>Hybrid Assembly of the Genome of the Entomopathogenic Nematode Steinernema carpocapsae Identifies the X-Chromosome.</title>
        <authorList>
            <person name="Serra L."/>
            <person name="Macchietto M."/>
            <person name="Macias-Munoz A."/>
            <person name="McGill C.J."/>
            <person name="Rodriguez I.M."/>
            <person name="Rodriguez B."/>
            <person name="Murad R."/>
            <person name="Mortazavi A."/>
        </authorList>
    </citation>
    <scope>NUCLEOTIDE SEQUENCE [LARGE SCALE GENOMIC DNA]</scope>
    <source>
        <strain evidence="11 12">ALL</strain>
    </source>
</reference>
<dbReference type="GO" id="GO:0005525">
    <property type="term" value="F:GTP binding"/>
    <property type="evidence" value="ECO:0007669"/>
    <property type="project" value="UniProtKB-UniRule"/>
</dbReference>
<sequence length="432" mass="48609">MEFWKTLCEEHGIAPDGTLAAEDSGLDFKDVFFYQSDDCRYIPRSVLIDLEPRVIKSILNSEYSNFHNRENIYQSATGGGAGNCWATGYCLGNEVYEEIFDIMDREAENADSLEGFIVSHSVAGGTGSGLGSYMLEKLREKFPKNMLQTYSVFPNQNEMSDVVVQPYNSVLTLERLIENPDSVIILDNEALQRLAIDKMHIANPDFSKINSLVSKVMSASTSTLRFPNVVYSRMGAITAHLATFPPMHFLQTGYTPLVSPNTEWVQKTSVQDVFRRLLQPNSMMVSTGVDRKNAHCMLACLAVIQGSFDMRDVNAALERVSERNSTRFAPWMNGTVEVTSTMKSPYAKASHRISGLLLANHTSVSTMFRNILDQFDKLWKRKAYLENFKKEAVFADSLDQMEQSRDKVLQLCELYEKAAKPDFLESMSSAQS</sequence>
<comment type="subcellular location">
    <subcellularLocation>
        <location evidence="1">Cytoplasm</location>
        <location evidence="1">Cytoskeleton</location>
        <location evidence="1">Microtubule organizing center</location>
    </subcellularLocation>
</comment>
<dbReference type="STRING" id="34508.A0A4V6A236"/>
<dbReference type="GO" id="GO:0007020">
    <property type="term" value="P:microtubule nucleation"/>
    <property type="evidence" value="ECO:0007669"/>
    <property type="project" value="InterPro"/>
</dbReference>
<keyword evidence="7" id="KW-0206">Cytoskeleton</keyword>
<evidence type="ECO:0000256" key="8">
    <source>
        <dbReference type="RuleBase" id="RU000352"/>
    </source>
</evidence>
<dbReference type="GO" id="GO:0005813">
    <property type="term" value="C:centrosome"/>
    <property type="evidence" value="ECO:0007669"/>
    <property type="project" value="UniProtKB-ARBA"/>
</dbReference>
<dbReference type="GO" id="GO:0000930">
    <property type="term" value="C:gamma-tubulin complex"/>
    <property type="evidence" value="ECO:0007669"/>
    <property type="project" value="InterPro"/>
</dbReference>
<dbReference type="EMBL" id="AZBU02000005">
    <property type="protein sequence ID" value="TKR77655.1"/>
    <property type="molecule type" value="Genomic_DNA"/>
</dbReference>
<dbReference type="InterPro" id="IPR037103">
    <property type="entry name" value="Tubulin/FtsZ-like_C"/>
</dbReference>
<name>A0A4V6A236_STECR</name>
<dbReference type="InterPro" id="IPR003008">
    <property type="entry name" value="Tubulin_FtsZ_GTPase"/>
</dbReference>
<dbReference type="PANTHER" id="PTHR11588">
    <property type="entry name" value="TUBULIN"/>
    <property type="match status" value="1"/>
</dbReference>
<dbReference type="InterPro" id="IPR017975">
    <property type="entry name" value="Tubulin_CS"/>
</dbReference>
<dbReference type="FunFam" id="1.10.287.600:FF:000004">
    <property type="entry name" value="Tubulin gamma chain"/>
    <property type="match status" value="1"/>
</dbReference>
<keyword evidence="6 8" id="KW-0342">GTP-binding</keyword>
<evidence type="ECO:0000256" key="2">
    <source>
        <dbReference type="ARBA" id="ARBA00009636"/>
    </source>
</evidence>
<evidence type="ECO:0000256" key="7">
    <source>
        <dbReference type="ARBA" id="ARBA00023212"/>
    </source>
</evidence>
<dbReference type="InterPro" id="IPR036525">
    <property type="entry name" value="Tubulin/FtsZ_GTPase_sf"/>
</dbReference>
<feature type="domain" description="Tubulin/FtsZ GTPase" evidence="9">
    <location>
        <begin position="29"/>
        <end position="228"/>
    </location>
</feature>
<evidence type="ECO:0000256" key="4">
    <source>
        <dbReference type="ARBA" id="ARBA00022701"/>
    </source>
</evidence>
<dbReference type="CDD" id="cd02188">
    <property type="entry name" value="gamma_tubulin"/>
    <property type="match status" value="1"/>
</dbReference>
<dbReference type="SUPFAM" id="SSF55307">
    <property type="entry name" value="Tubulin C-terminal domain-like"/>
    <property type="match status" value="1"/>
</dbReference>
<evidence type="ECO:0000256" key="6">
    <source>
        <dbReference type="ARBA" id="ARBA00023134"/>
    </source>
</evidence>
<reference evidence="11 12" key="1">
    <citation type="journal article" date="2015" name="Genome Biol.">
        <title>Comparative genomics of Steinernema reveals deeply conserved gene regulatory networks.</title>
        <authorList>
            <person name="Dillman A.R."/>
            <person name="Macchietto M."/>
            <person name="Porter C.F."/>
            <person name="Rogers A."/>
            <person name="Williams B."/>
            <person name="Antoshechkin I."/>
            <person name="Lee M.M."/>
            <person name="Goodwin Z."/>
            <person name="Lu X."/>
            <person name="Lewis E.E."/>
            <person name="Goodrich-Blair H."/>
            <person name="Stock S.P."/>
            <person name="Adams B.J."/>
            <person name="Sternberg P.W."/>
            <person name="Mortazavi A."/>
        </authorList>
    </citation>
    <scope>NUCLEOTIDE SEQUENCE [LARGE SCALE GENOMIC DNA]</scope>
    <source>
        <strain evidence="11 12">ALL</strain>
    </source>
</reference>